<feature type="compositionally biased region" description="Basic and acidic residues" evidence="1">
    <location>
        <begin position="11"/>
        <end position="27"/>
    </location>
</feature>
<gene>
    <name evidence="2" type="ORF">AHIS1636_05040</name>
</gene>
<protein>
    <submittedName>
        <fullName evidence="2">Uncharacterized protein</fullName>
    </submittedName>
</protein>
<reference evidence="2 3" key="1">
    <citation type="journal article" date="2023" name="Int. J. Syst. Evol. Microbiol.">
        <title>Arthrobacter mangrovi sp. nov., an actinobacterium isolated from the rhizosphere of a mangrove.</title>
        <authorList>
            <person name="Hamada M."/>
            <person name="Saitou S."/>
            <person name="Enomoto N."/>
            <person name="Nanri K."/>
            <person name="Hidaka K."/>
            <person name="Miura T."/>
            <person name="Tamura T."/>
        </authorList>
    </citation>
    <scope>NUCLEOTIDE SEQUENCE [LARGE SCALE GENOMIC DNA]</scope>
    <source>
        <strain evidence="2 3">NBRC 112813</strain>
    </source>
</reference>
<accession>A0ABQ5MPZ7</accession>
<evidence type="ECO:0000313" key="2">
    <source>
        <dbReference type="EMBL" id="GLB66065.1"/>
    </source>
</evidence>
<dbReference type="EMBL" id="BRVS01000002">
    <property type="protein sequence ID" value="GLB66065.1"/>
    <property type="molecule type" value="Genomic_DNA"/>
</dbReference>
<keyword evidence="3" id="KW-1185">Reference proteome</keyword>
<feature type="compositionally biased region" description="Pro residues" evidence="1">
    <location>
        <begin position="39"/>
        <end position="53"/>
    </location>
</feature>
<dbReference type="Proteomes" id="UP001209654">
    <property type="component" value="Unassembled WGS sequence"/>
</dbReference>
<organism evidence="2 3">
    <name type="scientific">Arthrobacter mangrovi</name>
    <dbReference type="NCBI Taxonomy" id="2966350"/>
    <lineage>
        <taxon>Bacteria</taxon>
        <taxon>Bacillati</taxon>
        <taxon>Actinomycetota</taxon>
        <taxon>Actinomycetes</taxon>
        <taxon>Micrococcales</taxon>
        <taxon>Micrococcaceae</taxon>
        <taxon>Arthrobacter</taxon>
    </lineage>
</organism>
<proteinExistence type="predicted"/>
<evidence type="ECO:0000256" key="1">
    <source>
        <dbReference type="SAM" id="MobiDB-lite"/>
    </source>
</evidence>
<comment type="caution">
    <text evidence="2">The sequence shown here is derived from an EMBL/GenBank/DDBJ whole genome shotgun (WGS) entry which is preliminary data.</text>
</comment>
<evidence type="ECO:0000313" key="3">
    <source>
        <dbReference type="Proteomes" id="UP001209654"/>
    </source>
</evidence>
<feature type="compositionally biased region" description="Low complexity" evidence="1">
    <location>
        <begin position="90"/>
        <end position="107"/>
    </location>
</feature>
<sequence length="215" mass="21752">MANTSAEPPQDAERPEPPGGSGDRRTCPESSPDAAAATPNPPGPATPNPPVPATPRGDPAADQPAPGCAAEGAGPGPFDAPSDCGASDTSAPEGSAGPAGVPGVGPRPADPLSCRPPWEEHSWEEGEAVDAEGIPLDAPDTPIPLYVLTGHYAPPEEDPWAAGRGAFTPPAWEPVLPARSGQVGDLLPLLGSREPSRMLYQEAAHELIAARRASA</sequence>
<name>A0ABQ5MPZ7_9MICC</name>
<feature type="region of interest" description="Disordered" evidence="1">
    <location>
        <begin position="1"/>
        <end position="126"/>
    </location>
</feature>
<dbReference type="RefSeq" id="WP_264794241.1">
    <property type="nucleotide sequence ID" value="NZ_BRVS01000002.1"/>
</dbReference>